<feature type="binding site" evidence="10">
    <location>
        <position position="330"/>
    </location>
    <ligand>
        <name>NAD(+)</name>
        <dbReference type="ChEBI" id="CHEBI:57540"/>
    </ligand>
</feature>
<evidence type="ECO:0000256" key="7">
    <source>
        <dbReference type="PIRNR" id="PIRNR000124"/>
    </source>
</evidence>
<evidence type="ECO:0000256" key="3">
    <source>
        <dbReference type="ARBA" id="ARBA00012954"/>
    </source>
</evidence>
<keyword evidence="5 7" id="KW-0520">NAD</keyword>
<reference evidence="12" key="1">
    <citation type="journal article" date="2020" name="mSystems">
        <title>Genome- and Community-Level Interaction Insights into Carbon Utilization and Element Cycling Functions of Hydrothermarchaeota in Hydrothermal Sediment.</title>
        <authorList>
            <person name="Zhou Z."/>
            <person name="Liu Y."/>
            <person name="Xu W."/>
            <person name="Pan J."/>
            <person name="Luo Z.H."/>
            <person name="Li M."/>
        </authorList>
    </citation>
    <scope>NUCLEOTIDE SEQUENCE [LARGE SCALE GENOMIC DNA]</scope>
    <source>
        <strain evidence="12">SpSt-1233</strain>
    </source>
</reference>
<dbReference type="UniPathway" id="UPA00038">
    <property type="reaction ID" value="UER00491"/>
</dbReference>
<keyword evidence="4 7" id="KW-0560">Oxidoreductase</keyword>
<dbReference type="Gene3D" id="1.20.5.100">
    <property type="entry name" value="Cytochrome c1, transmembrane anchor, C-terminal"/>
    <property type="match status" value="1"/>
</dbReference>
<dbReference type="EMBL" id="DSEC01000044">
    <property type="protein sequence ID" value="HER42936.1"/>
    <property type="molecule type" value="Genomic_DNA"/>
</dbReference>
<evidence type="ECO:0000256" key="1">
    <source>
        <dbReference type="ARBA" id="ARBA00004701"/>
    </source>
</evidence>
<evidence type="ECO:0000259" key="11">
    <source>
        <dbReference type="SMART" id="SM00984"/>
    </source>
</evidence>
<evidence type="ECO:0000256" key="4">
    <source>
        <dbReference type="ARBA" id="ARBA00023002"/>
    </source>
</evidence>
<comment type="similarity">
    <text evidence="2 7">Belongs to the UDP-glucose/GDP-mannose dehydrogenase family.</text>
</comment>
<dbReference type="InterPro" id="IPR036220">
    <property type="entry name" value="UDP-Glc/GDP-Man_DH_C_sf"/>
</dbReference>
<feature type="binding site" evidence="9">
    <location>
        <begin position="252"/>
        <end position="256"/>
    </location>
    <ligand>
        <name>substrate</name>
    </ligand>
</feature>
<sequence>MKICMVGTGYVGLVSGACLADFGNVVVCVDIDAKRLEKIEQGIMPIYEPGLNELVERNHSAGRLLFTTDLGRAVEESLVVFSAVGTPMRDDGSCDLSDVFKVAEDISPHIKEDKVFVQKSTVPVGTSEKVGDIIRERVPGGVTIDRVSNPEFLREGSAIEDFMRPNRVVIGVESDRAREIMQEIYRPLYLLETPLVFTSIRTAELIKYASNAFLATKISFINEIADLCEKVGADIDEVAKAMGLDRRIGPKFLHAGIGYGGSCLPKDVSAIIHTAREADVPLRIINAASEVNESRIDVMLEKISAEIPDQKGAVIAVLGLAFKPNTDDIREAPALKLIDGLLARGAAIRAYDPAAALNTKAVYGDRITFCKDSYSAAEGAEALLIATEWNEFRVLDFDKVKKLMKKLLVFDCRNIYKPDRMKEMGFTYHSFGRRAGSGER</sequence>
<dbReference type="PANTHER" id="PTHR43750:SF3">
    <property type="entry name" value="UDP-GLUCOSE 6-DEHYDROGENASE TUAD"/>
    <property type="match status" value="1"/>
</dbReference>
<dbReference type="SUPFAM" id="SSF52413">
    <property type="entry name" value="UDP-glucose/GDP-mannose dehydrogenase C-terminal domain"/>
    <property type="match status" value="1"/>
</dbReference>
<evidence type="ECO:0000256" key="6">
    <source>
        <dbReference type="ARBA" id="ARBA00047473"/>
    </source>
</evidence>
<dbReference type="GO" id="GO:0003979">
    <property type="term" value="F:UDP-glucose 6-dehydrogenase activity"/>
    <property type="evidence" value="ECO:0007669"/>
    <property type="project" value="UniProtKB-EC"/>
</dbReference>
<evidence type="ECO:0000256" key="8">
    <source>
        <dbReference type="PIRSR" id="PIRSR500134-1"/>
    </source>
</evidence>
<dbReference type="EC" id="1.1.1.22" evidence="3 7"/>
<feature type="binding site" evidence="9">
    <location>
        <begin position="152"/>
        <end position="155"/>
    </location>
    <ligand>
        <name>substrate</name>
    </ligand>
</feature>
<dbReference type="Pfam" id="PF03721">
    <property type="entry name" value="UDPG_MGDP_dh_N"/>
    <property type="match status" value="1"/>
</dbReference>
<dbReference type="PIRSF" id="PIRSF500134">
    <property type="entry name" value="UDPglc_DH_bac"/>
    <property type="match status" value="1"/>
</dbReference>
<dbReference type="GO" id="GO:0006065">
    <property type="term" value="P:UDP-glucuronate biosynthetic process"/>
    <property type="evidence" value="ECO:0007669"/>
    <property type="project" value="UniProtKB-UniPathway"/>
</dbReference>
<dbReference type="InterPro" id="IPR001732">
    <property type="entry name" value="UDP-Glc/GDP-Man_DH_N"/>
</dbReference>
<evidence type="ECO:0000256" key="2">
    <source>
        <dbReference type="ARBA" id="ARBA00006601"/>
    </source>
</evidence>
<dbReference type="InterPro" id="IPR028357">
    <property type="entry name" value="UDPglc_DH_bac"/>
</dbReference>
<feature type="binding site" evidence="10">
    <location>
        <position position="266"/>
    </location>
    <ligand>
        <name>NAD(+)</name>
        <dbReference type="ChEBI" id="CHEBI:57540"/>
    </ligand>
</feature>
<dbReference type="SMART" id="SM00984">
    <property type="entry name" value="UDPG_MGDP_dh_C"/>
    <property type="match status" value="1"/>
</dbReference>
<proteinExistence type="inferred from homology"/>
<dbReference type="PANTHER" id="PTHR43750">
    <property type="entry name" value="UDP-GLUCOSE 6-DEHYDROGENASE TUAD"/>
    <property type="match status" value="1"/>
</dbReference>
<feature type="binding site" evidence="9">
    <location>
        <position position="260"/>
    </location>
    <ligand>
        <name>substrate</name>
    </ligand>
</feature>
<feature type="binding site" evidence="10">
    <location>
        <position position="155"/>
    </location>
    <ligand>
        <name>NAD(+)</name>
        <dbReference type="ChEBI" id="CHEBI:57540"/>
    </ligand>
</feature>
<dbReference type="PROSITE" id="PS51257">
    <property type="entry name" value="PROKAR_LIPOPROTEIN"/>
    <property type="match status" value="1"/>
</dbReference>
<comment type="pathway">
    <text evidence="1">Nucleotide-sugar biosynthesis; UDP-alpha-D-glucuronate biosynthesis; UDP-alpha-D-glucuronate from UDP-alpha-D-glucose: step 1/1.</text>
</comment>
<dbReference type="NCBIfam" id="TIGR03026">
    <property type="entry name" value="NDP-sugDHase"/>
    <property type="match status" value="1"/>
</dbReference>
<dbReference type="GO" id="GO:0051287">
    <property type="term" value="F:NAD binding"/>
    <property type="evidence" value="ECO:0007669"/>
    <property type="project" value="InterPro"/>
</dbReference>
<comment type="catalytic activity">
    <reaction evidence="6 7">
        <text>UDP-alpha-D-glucose + 2 NAD(+) + H2O = UDP-alpha-D-glucuronate + 2 NADH + 3 H(+)</text>
        <dbReference type="Rhea" id="RHEA:23596"/>
        <dbReference type="ChEBI" id="CHEBI:15377"/>
        <dbReference type="ChEBI" id="CHEBI:15378"/>
        <dbReference type="ChEBI" id="CHEBI:57540"/>
        <dbReference type="ChEBI" id="CHEBI:57945"/>
        <dbReference type="ChEBI" id="CHEBI:58052"/>
        <dbReference type="ChEBI" id="CHEBI:58885"/>
        <dbReference type="EC" id="1.1.1.22"/>
    </reaction>
</comment>
<dbReference type="PIRSF" id="PIRSF000124">
    <property type="entry name" value="UDPglc_GDPman_dh"/>
    <property type="match status" value="1"/>
</dbReference>
<dbReference type="InterPro" id="IPR008927">
    <property type="entry name" value="6-PGluconate_DH-like_C_sf"/>
</dbReference>
<dbReference type="SUPFAM" id="SSF51735">
    <property type="entry name" value="NAD(P)-binding Rossmann-fold domains"/>
    <property type="match status" value="1"/>
</dbReference>
<evidence type="ECO:0000256" key="5">
    <source>
        <dbReference type="ARBA" id="ARBA00023027"/>
    </source>
</evidence>
<protein>
    <recommendedName>
        <fullName evidence="3 7">UDP-glucose 6-dehydrogenase</fullName>
        <ecNumber evidence="3 7">1.1.1.22</ecNumber>
    </recommendedName>
</protein>
<dbReference type="InterPro" id="IPR017476">
    <property type="entry name" value="UDP-Glc/GDP-Man"/>
</dbReference>
<gene>
    <name evidence="12" type="ORF">ENO08_00565</name>
</gene>
<dbReference type="Pfam" id="PF03720">
    <property type="entry name" value="UDPG_MGDP_dh_C"/>
    <property type="match status" value="1"/>
</dbReference>
<feature type="binding site" evidence="9">
    <location>
        <position position="323"/>
    </location>
    <ligand>
        <name>substrate</name>
    </ligand>
</feature>
<feature type="domain" description="UDP-glucose/GDP-mannose dehydrogenase C-terminal" evidence="11">
    <location>
        <begin position="316"/>
        <end position="418"/>
    </location>
</feature>
<dbReference type="Pfam" id="PF00984">
    <property type="entry name" value="UDPG_MGDP_dh"/>
    <property type="match status" value="1"/>
</dbReference>
<dbReference type="InterPro" id="IPR014027">
    <property type="entry name" value="UDP-Glc/GDP-Man_DH_C"/>
</dbReference>
<comment type="caution">
    <text evidence="12">The sequence shown here is derived from an EMBL/GenBank/DDBJ whole genome shotgun (WGS) entry which is preliminary data.</text>
</comment>
<feature type="binding site" evidence="10">
    <location>
        <position position="86"/>
    </location>
    <ligand>
        <name>NAD(+)</name>
        <dbReference type="ChEBI" id="CHEBI:57540"/>
    </ligand>
</feature>
<evidence type="ECO:0000256" key="10">
    <source>
        <dbReference type="PIRSR" id="PIRSR500134-3"/>
    </source>
</evidence>
<organism evidence="12">
    <name type="scientific">Eiseniibacteriota bacterium</name>
    <dbReference type="NCBI Taxonomy" id="2212470"/>
    <lineage>
        <taxon>Bacteria</taxon>
        <taxon>Candidatus Eiseniibacteriota</taxon>
    </lineage>
</organism>
<dbReference type="AlphaFoldDB" id="A0A7V2ATG4"/>
<feature type="active site" description="Nucleophile" evidence="8">
    <location>
        <position position="263"/>
    </location>
</feature>
<dbReference type="InterPro" id="IPR036291">
    <property type="entry name" value="NAD(P)-bd_dom_sf"/>
</dbReference>
<dbReference type="GO" id="GO:0000271">
    <property type="term" value="P:polysaccharide biosynthetic process"/>
    <property type="evidence" value="ECO:0007669"/>
    <property type="project" value="InterPro"/>
</dbReference>
<feature type="binding site" evidence="9">
    <location>
        <position position="207"/>
    </location>
    <ligand>
        <name>substrate</name>
    </ligand>
</feature>
<feature type="binding site" evidence="10">
    <location>
        <position position="30"/>
    </location>
    <ligand>
        <name>NAD(+)</name>
        <dbReference type="ChEBI" id="CHEBI:57540"/>
    </ligand>
</feature>
<dbReference type="Proteomes" id="UP000886069">
    <property type="component" value="Unassembled WGS sequence"/>
</dbReference>
<evidence type="ECO:0000256" key="9">
    <source>
        <dbReference type="PIRSR" id="PIRSR500134-2"/>
    </source>
</evidence>
<feature type="binding site" evidence="10">
    <location>
        <position position="121"/>
    </location>
    <ligand>
        <name>NAD(+)</name>
        <dbReference type="ChEBI" id="CHEBI:57540"/>
    </ligand>
</feature>
<evidence type="ECO:0000313" key="12">
    <source>
        <dbReference type="EMBL" id="HER42936.1"/>
    </source>
</evidence>
<dbReference type="InterPro" id="IPR014026">
    <property type="entry name" value="UDP-Glc/GDP-Man_DH_dimer"/>
</dbReference>
<accession>A0A7V2ATG4</accession>
<name>A0A7V2ATG4_UNCEI</name>
<feature type="binding site" evidence="10">
    <location>
        <position position="35"/>
    </location>
    <ligand>
        <name>NAD(+)</name>
        <dbReference type="ChEBI" id="CHEBI:57540"/>
    </ligand>
</feature>
<dbReference type="Gene3D" id="3.40.50.720">
    <property type="entry name" value="NAD(P)-binding Rossmann-like Domain"/>
    <property type="match status" value="2"/>
</dbReference>
<dbReference type="SUPFAM" id="SSF48179">
    <property type="entry name" value="6-phosphogluconate dehydrogenase C-terminal domain-like"/>
    <property type="match status" value="1"/>
</dbReference>